<reference evidence="2" key="1">
    <citation type="submission" date="2018-06" db="EMBL/GenBank/DDBJ databases">
        <authorList>
            <person name="Zhirakovskaya E."/>
        </authorList>
    </citation>
    <scope>NUCLEOTIDE SEQUENCE</scope>
</reference>
<accession>A0A3B1A605</accession>
<dbReference type="EMBL" id="UOFU01000063">
    <property type="protein sequence ID" value="VAW95027.1"/>
    <property type="molecule type" value="Genomic_DNA"/>
</dbReference>
<name>A0A3B1A605_9ZZZZ</name>
<dbReference type="AlphaFoldDB" id="A0A3B1A605"/>
<proteinExistence type="predicted"/>
<organism evidence="2">
    <name type="scientific">hydrothermal vent metagenome</name>
    <dbReference type="NCBI Taxonomy" id="652676"/>
    <lineage>
        <taxon>unclassified sequences</taxon>
        <taxon>metagenomes</taxon>
        <taxon>ecological metagenomes</taxon>
    </lineage>
</organism>
<dbReference type="SUPFAM" id="SSF49503">
    <property type="entry name" value="Cupredoxins"/>
    <property type="match status" value="1"/>
</dbReference>
<gene>
    <name evidence="2" type="ORF">MNBD_GAMMA20-25</name>
</gene>
<evidence type="ECO:0000313" key="2">
    <source>
        <dbReference type="EMBL" id="VAW95027.1"/>
    </source>
</evidence>
<feature type="compositionally biased region" description="Polar residues" evidence="1">
    <location>
        <begin position="55"/>
        <end position="70"/>
    </location>
</feature>
<protein>
    <submittedName>
        <fullName evidence="2">Uncharacterized protein</fullName>
    </submittedName>
</protein>
<sequence>MLNSSIKTISALVLLSLPGLWGCAVNETQTSEDTIQGEATAAAEIRATVADETAENTPLSTAQGEESNVVESVETMPVEEVRDPAMSIEVMPAAAPAAAAVIGDGGVVDERTGEAASPVSSTTAKSVIAGSEQHVVTLVKKDLNHPAYGKGHAMGFSLDGVPGKSIVLERGKTYTFVIDMDPKHDVYLSSKEIGWGSAPVVEGVQGAYTSKGSLTFVPGKKTPDKVYYACRNHPYMGATLYVVEPGETVEIEAVTAIVAPKKAQASKAKVEQKLVFADMMINSKGAKRVLASNNGEAKRLLASARKDLTTSREKLLAGALPEALALADQVVKGVGAASKMVPSEDAVAELSQRHDELLHEIEDFEASYDSNYVRMAKAGDVPKDSGYDKAQVASLKKEARALASKGDYAKANAKLEQAQAIVTQGLHKMLDSKTLVYELKFDTLADEYEYELKRFGGYEELIPVAVEMKKPAAGALKLMDSFLDKGRKRRDEAKEKAAEGDYGAAVGMLQQATKTVRRALRMVGVSQ</sequence>
<feature type="region of interest" description="Disordered" evidence="1">
    <location>
        <begin position="54"/>
        <end position="73"/>
    </location>
</feature>
<dbReference type="InterPro" id="IPR008972">
    <property type="entry name" value="Cupredoxin"/>
</dbReference>
<evidence type="ECO:0000256" key="1">
    <source>
        <dbReference type="SAM" id="MobiDB-lite"/>
    </source>
</evidence>